<keyword evidence="3" id="KW-1185">Reference proteome</keyword>
<feature type="region of interest" description="Disordered" evidence="1">
    <location>
        <begin position="182"/>
        <end position="219"/>
    </location>
</feature>
<accession>A0ABN2T614</accession>
<dbReference type="RefSeq" id="WP_344662083.1">
    <property type="nucleotide sequence ID" value="NZ_BAAAQM010000066.1"/>
</dbReference>
<reference evidence="2 3" key="1">
    <citation type="journal article" date="2019" name="Int. J. Syst. Evol. Microbiol.">
        <title>The Global Catalogue of Microorganisms (GCM) 10K type strain sequencing project: providing services to taxonomists for standard genome sequencing and annotation.</title>
        <authorList>
            <consortium name="The Broad Institute Genomics Platform"/>
            <consortium name="The Broad Institute Genome Sequencing Center for Infectious Disease"/>
            <person name="Wu L."/>
            <person name="Ma J."/>
        </authorList>
    </citation>
    <scope>NUCLEOTIDE SEQUENCE [LARGE SCALE GENOMIC DNA]</scope>
    <source>
        <strain evidence="2 3">JCM 16013</strain>
    </source>
</reference>
<dbReference type="Proteomes" id="UP001499854">
    <property type="component" value="Unassembled WGS sequence"/>
</dbReference>
<name>A0ABN2T614_9ACTN</name>
<proteinExistence type="predicted"/>
<evidence type="ECO:0000313" key="3">
    <source>
        <dbReference type="Proteomes" id="UP001499854"/>
    </source>
</evidence>
<feature type="compositionally biased region" description="Basic and acidic residues" evidence="1">
    <location>
        <begin position="185"/>
        <end position="197"/>
    </location>
</feature>
<dbReference type="EMBL" id="BAAAQM010000066">
    <property type="protein sequence ID" value="GAA1999645.1"/>
    <property type="molecule type" value="Genomic_DNA"/>
</dbReference>
<evidence type="ECO:0000256" key="1">
    <source>
        <dbReference type="SAM" id="MobiDB-lite"/>
    </source>
</evidence>
<evidence type="ECO:0000313" key="2">
    <source>
        <dbReference type="EMBL" id="GAA1999645.1"/>
    </source>
</evidence>
<gene>
    <name evidence="2" type="ORF">GCM10009838_76380</name>
</gene>
<comment type="caution">
    <text evidence="2">The sequence shown here is derived from an EMBL/GenBank/DDBJ whole genome shotgun (WGS) entry which is preliminary data.</text>
</comment>
<sequence length="219" mass="23519">MMFGKRKRLLHEGEPAEAVVLDARIHGGHVGGGGTSPVWYELRLRVHYPDGTTADVPGRIGSDLHGAPVSAGVGDIIPVRYAADQRATVVIDEPALLARHEERRRSLAEAAVERAERELAGLPEIDTTQPPPSDEQLQKAHQAWRGAVARTKEAKAAHKSAEAAAAAGTATKGDVLRAFNTSVKRSAEEKSAREKYNALRKRRADWTPGDSGPDNMSGS</sequence>
<protein>
    <submittedName>
        <fullName evidence="2">Uncharacterized protein</fullName>
    </submittedName>
</protein>
<organism evidence="2 3">
    <name type="scientific">Catenulispora subtropica</name>
    <dbReference type="NCBI Taxonomy" id="450798"/>
    <lineage>
        <taxon>Bacteria</taxon>
        <taxon>Bacillati</taxon>
        <taxon>Actinomycetota</taxon>
        <taxon>Actinomycetes</taxon>
        <taxon>Catenulisporales</taxon>
        <taxon>Catenulisporaceae</taxon>
        <taxon>Catenulispora</taxon>
    </lineage>
</organism>